<dbReference type="Pfam" id="PF13577">
    <property type="entry name" value="SnoaL_4"/>
    <property type="match status" value="1"/>
</dbReference>
<evidence type="ECO:0000313" key="3">
    <source>
        <dbReference type="EMBL" id="MYL98549.1"/>
    </source>
</evidence>
<evidence type="ECO:0000259" key="2">
    <source>
        <dbReference type="Pfam" id="PF13577"/>
    </source>
</evidence>
<name>A0A7X4GJ44_9SPHN</name>
<dbReference type="EMBL" id="WVTD01000008">
    <property type="protein sequence ID" value="MYL98549.1"/>
    <property type="molecule type" value="Genomic_DNA"/>
</dbReference>
<dbReference type="SUPFAM" id="SSF54427">
    <property type="entry name" value="NTF2-like"/>
    <property type="match status" value="1"/>
</dbReference>
<dbReference type="Proteomes" id="UP000465810">
    <property type="component" value="Unassembled WGS sequence"/>
</dbReference>
<gene>
    <name evidence="3" type="ORF">GR702_12305</name>
</gene>
<feature type="region of interest" description="Disordered" evidence="1">
    <location>
        <begin position="1"/>
        <end position="21"/>
    </location>
</feature>
<proteinExistence type="predicted"/>
<feature type="region of interest" description="Disordered" evidence="1">
    <location>
        <begin position="187"/>
        <end position="212"/>
    </location>
</feature>
<dbReference type="InterPro" id="IPR032710">
    <property type="entry name" value="NTF2-like_dom_sf"/>
</dbReference>
<dbReference type="AlphaFoldDB" id="A0A7X4GJ44"/>
<dbReference type="InterPro" id="IPR037401">
    <property type="entry name" value="SnoaL-like"/>
</dbReference>
<reference evidence="3 4" key="1">
    <citation type="submission" date="2019-12" db="EMBL/GenBank/DDBJ databases">
        <authorList>
            <person name="Feng G."/>
            <person name="Zhu H."/>
        </authorList>
    </citation>
    <scope>NUCLEOTIDE SEQUENCE [LARGE SCALE GENOMIC DNA]</scope>
    <source>
        <strain evidence="3 4">FGD1</strain>
    </source>
</reference>
<evidence type="ECO:0000256" key="1">
    <source>
        <dbReference type="SAM" id="MobiDB-lite"/>
    </source>
</evidence>
<accession>A0A7X4GJ44</accession>
<evidence type="ECO:0000313" key="4">
    <source>
        <dbReference type="Proteomes" id="UP000465810"/>
    </source>
</evidence>
<organism evidence="3 4">
    <name type="scientific">Novosphingobium silvae</name>
    <dbReference type="NCBI Taxonomy" id="2692619"/>
    <lineage>
        <taxon>Bacteria</taxon>
        <taxon>Pseudomonadati</taxon>
        <taxon>Pseudomonadota</taxon>
        <taxon>Alphaproteobacteria</taxon>
        <taxon>Sphingomonadales</taxon>
        <taxon>Sphingomonadaceae</taxon>
        <taxon>Novosphingobium</taxon>
    </lineage>
</organism>
<feature type="compositionally biased region" description="Low complexity" evidence="1">
    <location>
        <begin position="1"/>
        <end position="20"/>
    </location>
</feature>
<protein>
    <submittedName>
        <fullName evidence="3">Nuclear transport factor 2 family protein</fullName>
    </submittedName>
</protein>
<comment type="caution">
    <text evidence="3">The sequence shown here is derived from an EMBL/GenBank/DDBJ whole genome shotgun (WGS) entry which is preliminary data.</text>
</comment>
<keyword evidence="4" id="KW-1185">Reference proteome</keyword>
<feature type="domain" description="SnoaL-like" evidence="2">
    <location>
        <begin position="42"/>
        <end position="162"/>
    </location>
</feature>
<sequence length="212" mass="23522">MWTAASSPLPAPLAAHPSGSRSGRSIIVAAEHPIDSEARVAALLDKQDIRECLVRFSRGMDRFDKEIYLSAFWGDAQVAAGPFVGNAADCWDWAVPMHEAGQIITQHALLQSTIDLDGDVAHSETYYQFIGRNRDETLWIAGGRYVDRLQRREGVWKIALRTNVIEWGCLPAPMPVPFADVPGIAANGVPSRSRDDPSYQRPLMNRRRPTTL</sequence>
<dbReference type="Gene3D" id="3.10.450.50">
    <property type="match status" value="1"/>
</dbReference>